<evidence type="ECO:0000256" key="13">
    <source>
        <dbReference type="SAM" id="Phobius"/>
    </source>
</evidence>
<dbReference type="RefSeq" id="WP_013708834.1">
    <property type="nucleotide sequence ID" value="NC_015389.1"/>
</dbReference>
<dbReference type="OrthoDB" id="9796672at2"/>
<dbReference type="HOGENOM" id="CLU_051314_2_3_11"/>
<dbReference type="PROSITE" id="PS00379">
    <property type="entry name" value="CDP_ALCOHOL_P_TRANSF"/>
    <property type="match status" value="1"/>
</dbReference>
<dbReference type="InterPro" id="IPR043130">
    <property type="entry name" value="CDP-OH_PTrfase_TM_dom"/>
</dbReference>
<dbReference type="eggNOG" id="COG0558">
    <property type="taxonomic scope" value="Bacteria"/>
</dbReference>
<evidence type="ECO:0000256" key="3">
    <source>
        <dbReference type="ARBA" id="ARBA00022516"/>
    </source>
</evidence>
<dbReference type="InterPro" id="IPR004570">
    <property type="entry name" value="Phosphatidylglycerol_P_synth"/>
</dbReference>
<dbReference type="InterPro" id="IPR000462">
    <property type="entry name" value="CDP-OH_P_trans"/>
</dbReference>
<keyword evidence="15" id="KW-1185">Reference proteome</keyword>
<dbReference type="GO" id="GO:0046474">
    <property type="term" value="P:glycerophospholipid biosynthetic process"/>
    <property type="evidence" value="ECO:0007669"/>
    <property type="project" value="TreeGrafter"/>
</dbReference>
<keyword evidence="3" id="KW-0444">Lipid biosynthesis</keyword>
<keyword evidence="5 13" id="KW-0812">Transmembrane</keyword>
<evidence type="ECO:0000256" key="8">
    <source>
        <dbReference type="ARBA" id="ARBA00023136"/>
    </source>
</evidence>
<evidence type="ECO:0000256" key="10">
    <source>
        <dbReference type="ARBA" id="ARBA00023264"/>
    </source>
</evidence>
<dbReference type="Pfam" id="PF01066">
    <property type="entry name" value="CDP-OH_P_transf"/>
    <property type="match status" value="1"/>
</dbReference>
<keyword evidence="9" id="KW-0594">Phospholipid biosynthesis</keyword>
<dbReference type="NCBIfam" id="TIGR00560">
    <property type="entry name" value="pgsA"/>
    <property type="match status" value="1"/>
</dbReference>
<comment type="similarity">
    <text evidence="2 12">Belongs to the CDP-alcohol phosphatidyltransferase class-I family.</text>
</comment>
<evidence type="ECO:0000256" key="12">
    <source>
        <dbReference type="RuleBase" id="RU003750"/>
    </source>
</evidence>
<dbReference type="UniPathway" id="UPA00085"/>
<dbReference type="KEGG" id="cgo:Corgl_0983"/>
<dbReference type="Proteomes" id="UP000006851">
    <property type="component" value="Chromosome"/>
</dbReference>
<evidence type="ECO:0000256" key="9">
    <source>
        <dbReference type="ARBA" id="ARBA00023209"/>
    </source>
</evidence>
<evidence type="ECO:0000313" key="15">
    <source>
        <dbReference type="Proteomes" id="UP000006851"/>
    </source>
</evidence>
<name>F2N7Y2_CORGP</name>
<keyword evidence="4 12" id="KW-0808">Transferase</keyword>
<dbReference type="PANTHER" id="PTHR14269">
    <property type="entry name" value="CDP-DIACYLGLYCEROL--GLYCEROL-3-PHOSPHATE 3-PHOSPHATIDYLTRANSFERASE-RELATED"/>
    <property type="match status" value="1"/>
</dbReference>
<protein>
    <recommendedName>
        <fullName evidence="11">CDP-diacylglycerol--glycerol-3-phosphate 3-phosphatidyltransferase</fullName>
        <ecNumber evidence="11">2.7.8.5</ecNumber>
    </recommendedName>
</protein>
<organism evidence="14 15">
    <name type="scientific">Coriobacterium glomerans (strain ATCC 49209 / DSM 20642 / JCM 10262 / PW2)</name>
    <dbReference type="NCBI Taxonomy" id="700015"/>
    <lineage>
        <taxon>Bacteria</taxon>
        <taxon>Bacillati</taxon>
        <taxon>Actinomycetota</taxon>
        <taxon>Coriobacteriia</taxon>
        <taxon>Coriobacteriales</taxon>
        <taxon>Coriobacteriaceae</taxon>
        <taxon>Coriobacterium</taxon>
    </lineage>
</organism>
<gene>
    <name evidence="14" type="ordered locus">Corgl_0983</name>
</gene>
<dbReference type="AlphaFoldDB" id="F2N7Y2"/>
<evidence type="ECO:0000256" key="1">
    <source>
        <dbReference type="ARBA" id="ARBA00004141"/>
    </source>
</evidence>
<comment type="subcellular location">
    <subcellularLocation>
        <location evidence="1">Membrane</location>
        <topology evidence="1">Multi-pass membrane protein</topology>
    </subcellularLocation>
</comment>
<dbReference type="Gene3D" id="1.20.120.1760">
    <property type="match status" value="1"/>
</dbReference>
<evidence type="ECO:0000256" key="7">
    <source>
        <dbReference type="ARBA" id="ARBA00023098"/>
    </source>
</evidence>
<evidence type="ECO:0000313" key="14">
    <source>
        <dbReference type="EMBL" id="AEB07091.1"/>
    </source>
</evidence>
<dbReference type="EMBL" id="CP002628">
    <property type="protein sequence ID" value="AEB07091.1"/>
    <property type="molecule type" value="Genomic_DNA"/>
</dbReference>
<feature type="transmembrane region" description="Helical" evidence="13">
    <location>
        <begin position="98"/>
        <end position="123"/>
    </location>
</feature>
<sequence length="212" mass="22978">METTSRYNGPSGPDRGLSSVWTPANVVTCVRIAAIPLFMIFALGGPAAVGVPLSIERTGAFILYAALSLTDKLDGHLARSRDEITDFGKFLDPIADKLLVFAALLIFIEQGTLSAWIVFVILLREFLVSALRMVASAEGIVIAADVLGKWKTAITMVAICAYLLAEMLAAWMLPWTASVTFIADILMTLAVALTIASGIQYFWSCRMIVFRV</sequence>
<feature type="transmembrane region" description="Helical" evidence="13">
    <location>
        <begin position="154"/>
        <end position="173"/>
    </location>
</feature>
<dbReference type="EC" id="2.7.8.5" evidence="11"/>
<feature type="transmembrane region" description="Helical" evidence="13">
    <location>
        <begin position="179"/>
        <end position="203"/>
    </location>
</feature>
<dbReference type="STRING" id="700015.Corgl_0983"/>
<keyword evidence="6 13" id="KW-1133">Transmembrane helix</keyword>
<keyword evidence="8 13" id="KW-0472">Membrane</keyword>
<evidence type="ECO:0000256" key="5">
    <source>
        <dbReference type="ARBA" id="ARBA00022692"/>
    </source>
</evidence>
<dbReference type="GO" id="GO:0016020">
    <property type="term" value="C:membrane"/>
    <property type="evidence" value="ECO:0007669"/>
    <property type="project" value="UniProtKB-SubCell"/>
</dbReference>
<dbReference type="InterPro" id="IPR050324">
    <property type="entry name" value="CDP-alcohol_PTase-I"/>
</dbReference>
<dbReference type="GO" id="GO:0008444">
    <property type="term" value="F:CDP-diacylglycerol-glycerol-3-phosphate 3-phosphatidyltransferase activity"/>
    <property type="evidence" value="ECO:0007669"/>
    <property type="project" value="UniProtKB-UniRule"/>
</dbReference>
<evidence type="ECO:0000256" key="6">
    <source>
        <dbReference type="ARBA" id="ARBA00022989"/>
    </source>
</evidence>
<evidence type="ECO:0000256" key="2">
    <source>
        <dbReference type="ARBA" id="ARBA00010441"/>
    </source>
</evidence>
<keyword evidence="10" id="KW-1208">Phospholipid metabolism</keyword>
<dbReference type="PANTHER" id="PTHR14269:SF62">
    <property type="entry name" value="CDP-DIACYLGLYCEROL--GLYCEROL-3-PHOSPHATE 3-PHOSPHATIDYLTRANSFERASE 1, CHLOROPLASTIC"/>
    <property type="match status" value="1"/>
</dbReference>
<evidence type="ECO:0000256" key="4">
    <source>
        <dbReference type="ARBA" id="ARBA00022679"/>
    </source>
</evidence>
<keyword evidence="7" id="KW-0443">Lipid metabolism</keyword>
<proteinExistence type="inferred from homology"/>
<accession>F2N7Y2</accession>
<dbReference type="PIRSF" id="PIRSF000847">
    <property type="entry name" value="Phos_ph_gly_syn"/>
    <property type="match status" value="1"/>
</dbReference>
<dbReference type="InterPro" id="IPR048254">
    <property type="entry name" value="CDP_ALCOHOL_P_TRANSF_CS"/>
</dbReference>
<evidence type="ECO:0000256" key="11">
    <source>
        <dbReference type="NCBIfam" id="TIGR00560"/>
    </source>
</evidence>
<reference evidence="15" key="1">
    <citation type="journal article" date="2013" name="Stand. Genomic Sci.">
        <title>Complete genome sequence of Coriobacterium glomerans type strain (PW2(T)) from the midgut of Pyrrhocoris apterus L. (red soldier bug).</title>
        <authorList>
            <person name="Stackebrandt E."/>
            <person name="Zeytun A."/>
            <person name="Lapidus A."/>
            <person name="Nolan M."/>
            <person name="Lucas S."/>
            <person name="Hammon N."/>
            <person name="Deshpande S."/>
            <person name="Cheng J.F."/>
            <person name="Tapia R."/>
            <person name="Goodwin L.A."/>
            <person name="Pitluck S."/>
            <person name="Liolios K."/>
            <person name="Pagani I."/>
            <person name="Ivanova N."/>
            <person name="Mavromatis K."/>
            <person name="Mikhailova N."/>
            <person name="Huntemann M."/>
            <person name="Pati A."/>
            <person name="Chen A."/>
            <person name="Palaniappan K."/>
            <person name="Chang Y.J."/>
            <person name="Land M."/>
            <person name="Hauser L."/>
            <person name="Rohde M."/>
            <person name="Pukall R."/>
            <person name="Goker M."/>
            <person name="Detter J.C."/>
            <person name="Woyke T."/>
            <person name="Bristow J."/>
            <person name="Eisen J.A."/>
            <person name="Markowitz V."/>
            <person name="Hugenholtz P."/>
            <person name="Kyrpides N.C."/>
            <person name="Klenk H.P."/>
        </authorList>
    </citation>
    <scope>NUCLEOTIDE SEQUENCE</scope>
    <source>
        <strain evidence="15">ATCC 49209 / DSM 20642 / JCM 10262 / PW2</strain>
    </source>
</reference>